<comment type="cofactor">
    <cofactor evidence="9">
        <name>Mg(2+)</name>
        <dbReference type="ChEBI" id="CHEBI:18420"/>
    </cofactor>
</comment>
<dbReference type="PANTHER" id="PTHR43210:SF2">
    <property type="entry name" value="ATP-DEPENDENT DETHIOBIOTIN SYNTHETASE BIOD 2"/>
    <property type="match status" value="1"/>
</dbReference>
<dbReference type="SUPFAM" id="SSF52540">
    <property type="entry name" value="P-loop containing nucleoside triphosphate hydrolases"/>
    <property type="match status" value="1"/>
</dbReference>
<sequence>MRRVQSSARAAGARGAENEGISVAKPGLFVTATDTEVGKTVVAGGLVLALRAHGFDVGVMKPAATGCRSRRGKTLAEDVEFLMEAAATDDERELVCPYMLRDPLAPQVAAEREDSRLDIRRIRSAFQKLRSRHDAMIVEGAGGVYVPLRPRYYMLDLMSDLGLPALVVIRPALGTINHTLLTLDALRARKIPVAGVIMNNYPKRPSLAERTNPEVLRDCPGVPFLGVLPRLEMVSVSQRRFDGLQNAIEEAIDVGQLVDFLRRNCR</sequence>
<comment type="subunit">
    <text evidence="9">Homodimer.</text>
</comment>
<dbReference type="InterPro" id="IPR027417">
    <property type="entry name" value="P-loop_NTPase"/>
</dbReference>
<dbReference type="HAMAP" id="MF_00336">
    <property type="entry name" value="BioD"/>
    <property type="match status" value="1"/>
</dbReference>
<dbReference type="NCBIfam" id="TIGR00347">
    <property type="entry name" value="bioD"/>
    <property type="match status" value="1"/>
</dbReference>
<proteinExistence type="inferred from homology"/>
<evidence type="ECO:0000256" key="1">
    <source>
        <dbReference type="ARBA" id="ARBA00022490"/>
    </source>
</evidence>
<dbReference type="GO" id="GO:0000287">
    <property type="term" value="F:magnesium ion binding"/>
    <property type="evidence" value="ECO:0007669"/>
    <property type="project" value="UniProtKB-UniRule"/>
</dbReference>
<dbReference type="PANTHER" id="PTHR43210">
    <property type="entry name" value="DETHIOBIOTIN SYNTHETASE"/>
    <property type="match status" value="1"/>
</dbReference>
<keyword evidence="5 9" id="KW-0093">Biotin biosynthesis</keyword>
<feature type="binding site" evidence="9">
    <location>
        <position position="78"/>
    </location>
    <ligand>
        <name>ATP</name>
        <dbReference type="ChEBI" id="CHEBI:30616"/>
    </ligand>
</feature>
<dbReference type="GO" id="GO:0005524">
    <property type="term" value="F:ATP binding"/>
    <property type="evidence" value="ECO:0007669"/>
    <property type="project" value="UniProtKB-UniRule"/>
</dbReference>
<keyword evidence="6 9" id="KW-0067">ATP-binding</keyword>
<feature type="binding site" evidence="9">
    <location>
        <begin position="139"/>
        <end position="142"/>
    </location>
    <ligand>
        <name>ATP</name>
        <dbReference type="ChEBI" id="CHEBI:30616"/>
    </ligand>
</feature>
<evidence type="ECO:0000313" key="10">
    <source>
        <dbReference type="EMBL" id="RJP15666.1"/>
    </source>
</evidence>
<keyword evidence="7 9" id="KW-0460">Magnesium</keyword>
<comment type="pathway">
    <text evidence="9">Cofactor biosynthesis; biotin biosynthesis; biotin from 7,8-diaminononanoate: step 1/2.</text>
</comment>
<evidence type="ECO:0000256" key="4">
    <source>
        <dbReference type="ARBA" id="ARBA00022741"/>
    </source>
</evidence>
<dbReference type="InterPro" id="IPR004472">
    <property type="entry name" value="DTB_synth_BioD"/>
</dbReference>
<feature type="binding site" evidence="9">
    <location>
        <begin position="229"/>
        <end position="231"/>
    </location>
    <ligand>
        <name>ATP</name>
        <dbReference type="ChEBI" id="CHEBI:30616"/>
    </ligand>
</feature>
<feature type="binding site" evidence="9">
    <location>
        <position position="139"/>
    </location>
    <ligand>
        <name>Mg(2+)</name>
        <dbReference type="ChEBI" id="CHEBI:18420"/>
    </ligand>
</feature>
<name>A0A3A4NBH6_ABYX5</name>
<dbReference type="GO" id="GO:0009102">
    <property type="term" value="P:biotin biosynthetic process"/>
    <property type="evidence" value="ECO:0007669"/>
    <property type="project" value="UniProtKB-UniRule"/>
</dbReference>
<dbReference type="GO" id="GO:0004141">
    <property type="term" value="F:dethiobiotin synthase activity"/>
    <property type="evidence" value="ECO:0007669"/>
    <property type="project" value="UniProtKB-UniRule"/>
</dbReference>
<dbReference type="Proteomes" id="UP000265882">
    <property type="component" value="Unassembled WGS sequence"/>
</dbReference>
<keyword evidence="3 9" id="KW-0479">Metal-binding</keyword>
<evidence type="ECO:0000256" key="7">
    <source>
        <dbReference type="ARBA" id="ARBA00022842"/>
    </source>
</evidence>
<comment type="caution">
    <text evidence="9">Lacks conserved residue(s) required for the propagation of feature annotation.</text>
</comment>
<comment type="function">
    <text evidence="9">Catalyzes a mechanistically unusual reaction, the ATP-dependent insertion of CO2 between the N7 and N8 nitrogen atoms of 7,8-diaminopelargonic acid (DAPA, also called 7,8-diammoniononanoate) to form a ureido ring.</text>
</comment>
<evidence type="ECO:0000256" key="5">
    <source>
        <dbReference type="ARBA" id="ARBA00022756"/>
    </source>
</evidence>
<feature type="binding site" evidence="9">
    <location>
        <position position="40"/>
    </location>
    <ligand>
        <name>Mg(2+)</name>
        <dbReference type="ChEBI" id="CHEBI:18420"/>
    </ligand>
</feature>
<reference evidence="10 11" key="1">
    <citation type="journal article" date="2017" name="ISME J.">
        <title>Energy and carbon metabolisms in a deep terrestrial subsurface fluid microbial community.</title>
        <authorList>
            <person name="Momper L."/>
            <person name="Jungbluth S.P."/>
            <person name="Lee M.D."/>
            <person name="Amend J.P."/>
        </authorList>
    </citation>
    <scope>NUCLEOTIDE SEQUENCE [LARGE SCALE GENOMIC DNA]</scope>
    <source>
        <strain evidence="10">SURF_5</strain>
    </source>
</reference>
<dbReference type="UniPathway" id="UPA00078">
    <property type="reaction ID" value="UER00161"/>
</dbReference>
<dbReference type="EC" id="6.3.3.3" evidence="9"/>
<comment type="catalytic activity">
    <reaction evidence="8">
        <text>(7R,8S)-8-amino-7-(carboxyamino)nonanoate + ATP = (4R,5S)-dethiobiotin + ADP + phosphate + H(+)</text>
        <dbReference type="Rhea" id="RHEA:63684"/>
        <dbReference type="ChEBI" id="CHEBI:15378"/>
        <dbReference type="ChEBI" id="CHEBI:30616"/>
        <dbReference type="ChEBI" id="CHEBI:43474"/>
        <dbReference type="ChEBI" id="CHEBI:149470"/>
        <dbReference type="ChEBI" id="CHEBI:149473"/>
        <dbReference type="ChEBI" id="CHEBI:456216"/>
    </reaction>
</comment>
<comment type="catalytic activity">
    <reaction evidence="9">
        <text>(7R,8S)-7,8-diammoniononanoate + CO2 + ATP = (4R,5S)-dethiobiotin + ADP + phosphate + 3 H(+)</text>
        <dbReference type="Rhea" id="RHEA:15805"/>
        <dbReference type="ChEBI" id="CHEBI:15378"/>
        <dbReference type="ChEBI" id="CHEBI:16526"/>
        <dbReference type="ChEBI" id="CHEBI:30616"/>
        <dbReference type="ChEBI" id="CHEBI:43474"/>
        <dbReference type="ChEBI" id="CHEBI:149469"/>
        <dbReference type="ChEBI" id="CHEBI:149473"/>
        <dbReference type="ChEBI" id="CHEBI:456216"/>
        <dbReference type="EC" id="6.3.3.3"/>
    </reaction>
</comment>
<dbReference type="GO" id="GO:0042803">
    <property type="term" value="F:protein homodimerization activity"/>
    <property type="evidence" value="ECO:0007669"/>
    <property type="project" value="UniProtKB-ARBA"/>
</dbReference>
<evidence type="ECO:0000313" key="11">
    <source>
        <dbReference type="Proteomes" id="UP000265882"/>
    </source>
</evidence>
<dbReference type="CDD" id="cd03109">
    <property type="entry name" value="DTBS"/>
    <property type="match status" value="1"/>
</dbReference>
<feature type="binding site" evidence="9">
    <location>
        <begin position="199"/>
        <end position="200"/>
    </location>
    <ligand>
        <name>ATP</name>
        <dbReference type="ChEBI" id="CHEBI:30616"/>
    </ligand>
</feature>
<evidence type="ECO:0000256" key="3">
    <source>
        <dbReference type="ARBA" id="ARBA00022723"/>
    </source>
</evidence>
<feature type="binding site" evidence="9">
    <location>
        <position position="78"/>
    </location>
    <ligand>
        <name>Mg(2+)</name>
        <dbReference type="ChEBI" id="CHEBI:18420"/>
    </ligand>
</feature>
<dbReference type="GO" id="GO:0005829">
    <property type="term" value="C:cytosol"/>
    <property type="evidence" value="ECO:0007669"/>
    <property type="project" value="TreeGrafter"/>
</dbReference>
<comment type="similarity">
    <text evidence="9">Belongs to the dethiobiotin synthetase family.</text>
</comment>
<dbReference type="EMBL" id="QZKU01000131">
    <property type="protein sequence ID" value="RJP15666.1"/>
    <property type="molecule type" value="Genomic_DNA"/>
</dbReference>
<dbReference type="AlphaFoldDB" id="A0A3A4NBH6"/>
<feature type="binding site" evidence="9">
    <location>
        <begin position="36"/>
        <end position="41"/>
    </location>
    <ligand>
        <name>ATP</name>
        <dbReference type="ChEBI" id="CHEBI:30616"/>
    </ligand>
</feature>
<evidence type="ECO:0000256" key="6">
    <source>
        <dbReference type="ARBA" id="ARBA00022840"/>
    </source>
</evidence>
<dbReference type="Pfam" id="PF13500">
    <property type="entry name" value="AAA_26"/>
    <property type="match status" value="1"/>
</dbReference>
<keyword evidence="1 9" id="KW-0963">Cytoplasm</keyword>
<dbReference type="FunFam" id="3.40.50.300:FF:000292">
    <property type="entry name" value="ATP-dependent dethiobiotin synthetase BioD"/>
    <property type="match status" value="1"/>
</dbReference>
<gene>
    <name evidence="9 10" type="primary">bioD</name>
    <name evidence="10" type="ORF">C4520_19785</name>
</gene>
<protein>
    <recommendedName>
        <fullName evidence="9">ATP-dependent dethiobiotin synthetase BioD</fullName>
        <ecNumber evidence="9">6.3.3.3</ecNumber>
    </recommendedName>
    <alternativeName>
        <fullName evidence="9">DTB synthetase</fullName>
        <shortName evidence="9">DTBS</shortName>
    </alternativeName>
    <alternativeName>
        <fullName evidence="9">Dethiobiotin synthase</fullName>
    </alternativeName>
</protein>
<organism evidence="10 11">
    <name type="scientific">Abyssobacteria bacterium (strain SURF_5)</name>
    <dbReference type="NCBI Taxonomy" id="2093360"/>
    <lineage>
        <taxon>Bacteria</taxon>
        <taxon>Pseudomonadati</taxon>
        <taxon>Candidatus Hydrogenedentota</taxon>
        <taxon>Candidatus Abyssobacteria</taxon>
    </lineage>
</organism>
<evidence type="ECO:0000256" key="9">
    <source>
        <dbReference type="HAMAP-Rule" id="MF_00336"/>
    </source>
</evidence>
<feature type="binding site" evidence="9">
    <location>
        <position position="65"/>
    </location>
    <ligand>
        <name>substrate</name>
    </ligand>
</feature>
<accession>A0A3A4NBH6</accession>
<feature type="active site" evidence="9">
    <location>
        <position position="61"/>
    </location>
</feature>
<keyword evidence="4 9" id="KW-0547">Nucleotide-binding</keyword>
<evidence type="ECO:0000256" key="8">
    <source>
        <dbReference type="ARBA" id="ARBA00047386"/>
    </source>
</evidence>
<dbReference type="Gene3D" id="3.40.50.300">
    <property type="entry name" value="P-loop containing nucleotide triphosphate hydrolases"/>
    <property type="match status" value="1"/>
</dbReference>
<evidence type="ECO:0000256" key="2">
    <source>
        <dbReference type="ARBA" id="ARBA00022598"/>
    </source>
</evidence>
<keyword evidence="2 9" id="KW-0436">Ligase</keyword>
<comment type="caution">
    <text evidence="10">The sequence shown here is derived from an EMBL/GenBank/DDBJ whole genome shotgun (WGS) entry which is preliminary data.</text>
</comment>
<comment type="subcellular location">
    <subcellularLocation>
        <location evidence="9">Cytoplasm</location>
    </subcellularLocation>
</comment>